<proteinExistence type="predicted"/>
<gene>
    <name evidence="1" type="ORF">SAMN05660297_02259</name>
</gene>
<protein>
    <submittedName>
        <fullName evidence="1">Uncharacterized protein</fullName>
    </submittedName>
</protein>
<reference evidence="1 2" key="1">
    <citation type="submission" date="2016-10" db="EMBL/GenBank/DDBJ databases">
        <authorList>
            <person name="de Groot N.N."/>
        </authorList>
    </citation>
    <scope>NUCLEOTIDE SEQUENCE [LARGE SCALE GENOMIC DNA]</scope>
    <source>
        <strain evidence="1 2">DSM 18979</strain>
    </source>
</reference>
<dbReference type="AlphaFoldDB" id="A0A1I0E0T9"/>
<dbReference type="EMBL" id="FOHU01000009">
    <property type="protein sequence ID" value="SET38645.1"/>
    <property type="molecule type" value="Genomic_DNA"/>
</dbReference>
<dbReference type="OrthoDB" id="1957914at2"/>
<accession>A0A1I0E0T9</accession>
<keyword evidence="2" id="KW-1185">Reference proteome</keyword>
<sequence length="102" mass="11950">MNKTKVKKITKDPNLETIVTEKRGWKRYEHSDYRTKLIDGIYQVYPVGYYSDVSVIICCPHCKQFHLHANHDGLRMSHCNGHRYGLPERSYYITGTGNKTED</sequence>
<organism evidence="1 2">
    <name type="scientific">Natronincola peptidivorans</name>
    <dbReference type="NCBI Taxonomy" id="426128"/>
    <lineage>
        <taxon>Bacteria</taxon>
        <taxon>Bacillati</taxon>
        <taxon>Bacillota</taxon>
        <taxon>Clostridia</taxon>
        <taxon>Peptostreptococcales</taxon>
        <taxon>Natronincolaceae</taxon>
        <taxon>Natronincola</taxon>
    </lineage>
</organism>
<name>A0A1I0E0T9_9FIRM</name>
<evidence type="ECO:0000313" key="2">
    <source>
        <dbReference type="Proteomes" id="UP000199568"/>
    </source>
</evidence>
<dbReference type="RefSeq" id="WP_090443857.1">
    <property type="nucleotide sequence ID" value="NZ_FOHU01000009.1"/>
</dbReference>
<dbReference type="Proteomes" id="UP000199568">
    <property type="component" value="Unassembled WGS sequence"/>
</dbReference>
<evidence type="ECO:0000313" key="1">
    <source>
        <dbReference type="EMBL" id="SET38645.1"/>
    </source>
</evidence>
<dbReference type="STRING" id="426128.SAMN05660297_02259"/>